<evidence type="ECO:0000313" key="2">
    <source>
        <dbReference type="EMBL" id="KAF5789960.1"/>
    </source>
</evidence>
<reference evidence="2" key="1">
    <citation type="journal article" date="2017" name="Nature">
        <title>The sunflower genome provides insights into oil metabolism, flowering and Asterid evolution.</title>
        <authorList>
            <person name="Badouin H."/>
            <person name="Gouzy J."/>
            <person name="Grassa C.J."/>
            <person name="Murat F."/>
            <person name="Staton S.E."/>
            <person name="Cottret L."/>
            <person name="Lelandais-Briere C."/>
            <person name="Owens G.L."/>
            <person name="Carrere S."/>
            <person name="Mayjonade B."/>
            <person name="Legrand L."/>
            <person name="Gill N."/>
            <person name="Kane N.C."/>
            <person name="Bowers J.E."/>
            <person name="Hubner S."/>
            <person name="Bellec A."/>
            <person name="Berard A."/>
            <person name="Berges H."/>
            <person name="Blanchet N."/>
            <person name="Boniface M.C."/>
            <person name="Brunel D."/>
            <person name="Catrice O."/>
            <person name="Chaidir N."/>
            <person name="Claudel C."/>
            <person name="Donnadieu C."/>
            <person name="Faraut T."/>
            <person name="Fievet G."/>
            <person name="Helmstetter N."/>
            <person name="King M."/>
            <person name="Knapp S.J."/>
            <person name="Lai Z."/>
            <person name="Le Paslier M.C."/>
            <person name="Lippi Y."/>
            <person name="Lorenzon L."/>
            <person name="Mandel J.R."/>
            <person name="Marage G."/>
            <person name="Marchand G."/>
            <person name="Marquand E."/>
            <person name="Bret-Mestries E."/>
            <person name="Morien E."/>
            <person name="Nambeesan S."/>
            <person name="Nguyen T."/>
            <person name="Pegot-Espagnet P."/>
            <person name="Pouilly N."/>
            <person name="Raftis F."/>
            <person name="Sallet E."/>
            <person name="Schiex T."/>
            <person name="Thomas J."/>
            <person name="Vandecasteele C."/>
            <person name="Vares D."/>
            <person name="Vear F."/>
            <person name="Vautrin S."/>
            <person name="Crespi M."/>
            <person name="Mangin B."/>
            <person name="Burke J.M."/>
            <person name="Salse J."/>
            <person name="Munos S."/>
            <person name="Vincourt P."/>
            <person name="Rieseberg L.H."/>
            <person name="Langlade N.B."/>
        </authorList>
    </citation>
    <scope>NUCLEOTIDE SEQUENCE</scope>
    <source>
        <tissue evidence="2">Leaves</tissue>
    </source>
</reference>
<dbReference type="EMBL" id="MNCJ02000324">
    <property type="protein sequence ID" value="KAF5789960.1"/>
    <property type="molecule type" value="Genomic_DNA"/>
</dbReference>
<sequence>MISVVSKKSRDPRIQIIFSTSYTLNGEISTAISFTPKLIVTLHSLCHDPTSPGGANPTYAPFPGISSS</sequence>
<gene>
    <name evidence="2" type="ORF">HanXRQr2_Chr09g0377421</name>
</gene>
<dbReference type="AlphaFoldDB" id="A0A9K3I4N9"/>
<proteinExistence type="predicted"/>
<reference evidence="2" key="2">
    <citation type="submission" date="2020-06" db="EMBL/GenBank/DDBJ databases">
        <title>Helianthus annuus Genome sequencing and assembly Release 2.</title>
        <authorList>
            <person name="Gouzy J."/>
            <person name="Langlade N."/>
            <person name="Munos S."/>
        </authorList>
    </citation>
    <scope>NUCLEOTIDE SEQUENCE</scope>
    <source>
        <tissue evidence="2">Leaves</tissue>
    </source>
</reference>
<evidence type="ECO:0000256" key="1">
    <source>
        <dbReference type="SAM" id="MobiDB-lite"/>
    </source>
</evidence>
<comment type="caution">
    <text evidence="2">The sequence shown here is derived from an EMBL/GenBank/DDBJ whole genome shotgun (WGS) entry which is preliminary data.</text>
</comment>
<name>A0A9K3I4N9_HELAN</name>
<evidence type="ECO:0000313" key="3">
    <source>
        <dbReference type="Proteomes" id="UP000215914"/>
    </source>
</evidence>
<dbReference type="Proteomes" id="UP000215914">
    <property type="component" value="Unassembled WGS sequence"/>
</dbReference>
<keyword evidence="3" id="KW-1185">Reference proteome</keyword>
<dbReference type="Gramene" id="mRNA:HanXRQr2_Chr09g0377421">
    <property type="protein sequence ID" value="mRNA:HanXRQr2_Chr09g0377421"/>
    <property type="gene ID" value="HanXRQr2_Chr09g0377421"/>
</dbReference>
<protein>
    <submittedName>
        <fullName evidence="2">Uncharacterized protein</fullName>
    </submittedName>
</protein>
<accession>A0A9K3I4N9</accession>
<organism evidence="2 3">
    <name type="scientific">Helianthus annuus</name>
    <name type="common">Common sunflower</name>
    <dbReference type="NCBI Taxonomy" id="4232"/>
    <lineage>
        <taxon>Eukaryota</taxon>
        <taxon>Viridiplantae</taxon>
        <taxon>Streptophyta</taxon>
        <taxon>Embryophyta</taxon>
        <taxon>Tracheophyta</taxon>
        <taxon>Spermatophyta</taxon>
        <taxon>Magnoliopsida</taxon>
        <taxon>eudicotyledons</taxon>
        <taxon>Gunneridae</taxon>
        <taxon>Pentapetalae</taxon>
        <taxon>asterids</taxon>
        <taxon>campanulids</taxon>
        <taxon>Asterales</taxon>
        <taxon>Asteraceae</taxon>
        <taxon>Asteroideae</taxon>
        <taxon>Heliantheae alliance</taxon>
        <taxon>Heliantheae</taxon>
        <taxon>Helianthus</taxon>
    </lineage>
</organism>
<feature type="region of interest" description="Disordered" evidence="1">
    <location>
        <begin position="49"/>
        <end position="68"/>
    </location>
</feature>